<keyword evidence="4" id="KW-1185">Reference proteome</keyword>
<feature type="binding site" evidence="2">
    <location>
        <position position="134"/>
    </location>
    <ligand>
        <name>Zn(2+)</name>
        <dbReference type="ChEBI" id="CHEBI:29105"/>
        <label>2</label>
    </ligand>
</feature>
<comment type="cofactor">
    <cofactor evidence="2">
        <name>Zn(2+)</name>
        <dbReference type="ChEBI" id="CHEBI:29105"/>
    </cofactor>
    <text evidence="2">Binds 2 Zn(2+) ions per subunit. One is catalytic and the other provides a structural contribution.</text>
</comment>
<evidence type="ECO:0000256" key="2">
    <source>
        <dbReference type="PIRSR" id="PIRSR001359-3"/>
    </source>
</evidence>
<evidence type="ECO:0000313" key="4">
    <source>
        <dbReference type="Proteomes" id="UP000276568"/>
    </source>
</evidence>
<reference evidence="3 4" key="1">
    <citation type="submission" date="2018-11" db="EMBL/GenBank/DDBJ databases">
        <title>Clostridium sp. nov., a member of the family Erysipelotrichaceae isolated from pig faeces.</title>
        <authorList>
            <person name="Chang Y.-H."/>
        </authorList>
    </citation>
    <scope>NUCLEOTIDE SEQUENCE [LARGE SCALE GENOMIC DNA]</scope>
    <source>
        <strain evidence="3 4">YH-panp20</strain>
    </source>
</reference>
<protein>
    <submittedName>
        <fullName evidence="3">Class II fructose-bisphosphate aldolase</fullName>
    </submittedName>
</protein>
<dbReference type="AlphaFoldDB" id="A0A3N0I2E6"/>
<dbReference type="GO" id="GO:0016832">
    <property type="term" value="F:aldehyde-lyase activity"/>
    <property type="evidence" value="ECO:0007669"/>
    <property type="project" value="InterPro"/>
</dbReference>
<dbReference type="Gene3D" id="3.20.20.70">
    <property type="entry name" value="Aldolase class I"/>
    <property type="match status" value="1"/>
</dbReference>
<sequence>MLVTSKAMFEAAQAGHFAIPSANFVDEDSLKWHLEVAEQENLPIIIALAESHLNRLIDLETAAYIAEYRAKKASVPVVLHLDHGESFETCKKAIDLGFTSVMIDGSKLPMAENIALTKKVVDYAHAHGVVVEGEIGHVGSNENADDNDIYTTVEEATTFAKESQVDSLAVSIGTAHGLYKGTPKLNFDRLHELAAAVSCPLVLHGGSNSGDDNLHRCATEGIAKVNVYSDFMVSAAKPVFALEQKEPEVEDYYTMKAAAKKGMQDMLRHVYKLFATQPVEK</sequence>
<gene>
    <name evidence="3" type="ORF">EDX97_00390</name>
</gene>
<dbReference type="PIRSF" id="PIRSF001359">
    <property type="entry name" value="F_bP_aldolase_II"/>
    <property type="match status" value="1"/>
</dbReference>
<accession>A0A3N0I2E6</accession>
<proteinExistence type="predicted"/>
<dbReference type="Pfam" id="PF01116">
    <property type="entry name" value="F_bP_aldolase"/>
    <property type="match status" value="1"/>
</dbReference>
<name>A0A3N0I2E6_9FIRM</name>
<comment type="caution">
    <text evidence="3">The sequence shown here is derived from an EMBL/GenBank/DDBJ whole genome shotgun (WGS) entry which is preliminary data.</text>
</comment>
<dbReference type="EMBL" id="RJQC01000001">
    <property type="protein sequence ID" value="RNM31067.1"/>
    <property type="molecule type" value="Genomic_DNA"/>
</dbReference>
<feature type="binding site" evidence="2">
    <location>
        <position position="104"/>
    </location>
    <ligand>
        <name>Zn(2+)</name>
        <dbReference type="ChEBI" id="CHEBI:29105"/>
        <label>2</label>
    </ligand>
</feature>
<dbReference type="InterPro" id="IPR000771">
    <property type="entry name" value="FBA_II"/>
</dbReference>
<dbReference type="OrthoDB" id="9803995at2"/>
<evidence type="ECO:0000313" key="3">
    <source>
        <dbReference type="EMBL" id="RNM31067.1"/>
    </source>
</evidence>
<feature type="binding site" evidence="2">
    <location>
        <position position="204"/>
    </location>
    <ligand>
        <name>Zn(2+)</name>
        <dbReference type="ChEBI" id="CHEBI:29105"/>
        <label>1</label>
        <note>catalytic</note>
    </ligand>
</feature>
<dbReference type="InterPro" id="IPR050246">
    <property type="entry name" value="Class_II_FBP_aldolase"/>
</dbReference>
<dbReference type="NCBIfam" id="TIGR00167">
    <property type="entry name" value="cbbA"/>
    <property type="match status" value="1"/>
</dbReference>
<keyword evidence="2" id="KW-0479">Metal-binding</keyword>
<organism evidence="3 4">
    <name type="scientific">Absicoccus porci</name>
    <dbReference type="NCBI Taxonomy" id="2486576"/>
    <lineage>
        <taxon>Bacteria</taxon>
        <taxon>Bacillati</taxon>
        <taxon>Bacillota</taxon>
        <taxon>Erysipelotrichia</taxon>
        <taxon>Erysipelotrichales</taxon>
        <taxon>Erysipelotrichaceae</taxon>
        <taxon>Absicoccus</taxon>
    </lineage>
</organism>
<evidence type="ECO:0000256" key="1">
    <source>
        <dbReference type="PIRSR" id="PIRSR001359-1"/>
    </source>
</evidence>
<dbReference type="PANTHER" id="PTHR30304:SF0">
    <property type="entry name" value="D-TAGATOSE-1,6-BISPHOSPHATE ALDOLASE SUBUNIT GATY-RELATED"/>
    <property type="match status" value="1"/>
</dbReference>
<dbReference type="GO" id="GO:0008270">
    <property type="term" value="F:zinc ion binding"/>
    <property type="evidence" value="ECO:0007669"/>
    <property type="project" value="InterPro"/>
</dbReference>
<feature type="active site" description="Proton donor" evidence="1">
    <location>
        <position position="82"/>
    </location>
</feature>
<dbReference type="GO" id="GO:0005975">
    <property type="term" value="P:carbohydrate metabolic process"/>
    <property type="evidence" value="ECO:0007669"/>
    <property type="project" value="InterPro"/>
</dbReference>
<dbReference type="InterPro" id="IPR013785">
    <property type="entry name" value="Aldolase_TIM"/>
</dbReference>
<dbReference type="PANTHER" id="PTHR30304">
    <property type="entry name" value="D-TAGATOSE-1,6-BISPHOSPHATE ALDOLASE"/>
    <property type="match status" value="1"/>
</dbReference>
<dbReference type="Proteomes" id="UP000276568">
    <property type="component" value="Unassembled WGS sequence"/>
</dbReference>
<keyword evidence="2" id="KW-0862">Zinc</keyword>
<feature type="binding site" evidence="2">
    <location>
        <position position="83"/>
    </location>
    <ligand>
        <name>Zn(2+)</name>
        <dbReference type="ChEBI" id="CHEBI:29105"/>
        <label>1</label>
        <note>catalytic</note>
    </ligand>
</feature>
<dbReference type="RefSeq" id="WP_128519248.1">
    <property type="nucleotide sequence ID" value="NZ_CAUWBR010000008.1"/>
</dbReference>
<dbReference type="CDD" id="cd00947">
    <property type="entry name" value="TBP_aldolase_IIB"/>
    <property type="match status" value="1"/>
</dbReference>
<dbReference type="SUPFAM" id="SSF51569">
    <property type="entry name" value="Aldolase"/>
    <property type="match status" value="1"/>
</dbReference>
<feature type="binding site" evidence="2">
    <location>
        <position position="176"/>
    </location>
    <ligand>
        <name>Zn(2+)</name>
        <dbReference type="ChEBI" id="CHEBI:29105"/>
        <label>1</label>
        <note>catalytic</note>
    </ligand>
</feature>
<dbReference type="PROSITE" id="PS00806">
    <property type="entry name" value="ALDOLASE_CLASS_II_2"/>
    <property type="match status" value="1"/>
</dbReference>